<organism evidence="3 4">
    <name type="scientific">Cohnella soli</name>
    <dbReference type="NCBI Taxonomy" id="425005"/>
    <lineage>
        <taxon>Bacteria</taxon>
        <taxon>Bacillati</taxon>
        <taxon>Bacillota</taxon>
        <taxon>Bacilli</taxon>
        <taxon>Bacillales</taxon>
        <taxon>Paenibacillaceae</taxon>
        <taxon>Cohnella</taxon>
    </lineage>
</organism>
<feature type="region of interest" description="Disordered" evidence="1">
    <location>
        <begin position="506"/>
        <end position="525"/>
    </location>
</feature>
<keyword evidence="2" id="KW-0472">Membrane</keyword>
<feature type="transmembrane region" description="Helical" evidence="2">
    <location>
        <begin position="272"/>
        <end position="292"/>
    </location>
</feature>
<proteinExistence type="predicted"/>
<feature type="transmembrane region" description="Helical" evidence="2">
    <location>
        <begin position="140"/>
        <end position="160"/>
    </location>
</feature>
<feature type="transmembrane region" description="Helical" evidence="2">
    <location>
        <begin position="20"/>
        <end position="40"/>
    </location>
</feature>
<keyword evidence="4" id="KW-1185">Reference proteome</keyword>
<evidence type="ECO:0008006" key="5">
    <source>
        <dbReference type="Google" id="ProtNLM"/>
    </source>
</evidence>
<feature type="transmembrane region" description="Helical" evidence="2">
    <location>
        <begin position="224"/>
        <end position="251"/>
    </location>
</feature>
<evidence type="ECO:0000256" key="1">
    <source>
        <dbReference type="SAM" id="MobiDB-lite"/>
    </source>
</evidence>
<comment type="caution">
    <text evidence="3">The sequence shown here is derived from an EMBL/GenBank/DDBJ whole genome shotgun (WGS) entry which is preliminary data.</text>
</comment>
<sequence>MSEQPHKMKILLSKVPEVTIYFWIIKVLCTTVGETFADFLNFNLGFGLTNTTIIMGVAFFIVFVLQFRATKYVPGIYWLTVVLISVFGTLVTDNLTDAMGVPLEKSTIVFSILLGLTFLVWYASEKTLSIHSIYTRKREVYYWLTILFTFALGTAVGDLYSEQLGLGYFNTGITVVIIIAIMYLAWKWLRLDSVLAFWVVYILTRPLGASLGDYLSQTKMNGGLGLGTTITSVIFLAAILAVTIFLAITKIDTVPKSDTIETGHVKESKRNVLLQTVAALCIFLAVGIGGYVQLSNQIDSSGSDSTSNSASLTGQLTDFVNIENEMLKAVNAKGFAAAKKGADNLEHQWDTAEPKLRKIDSSKWTQIDGTIDAVLAAVRNGKPDANQCINVLQNSLKVLNDINNTAPAASQSQSSQAPAASPAATKATPHAKLAGRLTDFVNIENEMLNAVNVKDFDTAKKGADNLEHQWDISEPKLRKIDGSTWTTIDGTIDIVLATVRKGKPNASQCVSSLNDSLSTMSKANQ</sequence>
<keyword evidence="2" id="KW-1133">Transmembrane helix</keyword>
<evidence type="ECO:0000313" key="3">
    <source>
        <dbReference type="EMBL" id="MFC5406334.1"/>
    </source>
</evidence>
<dbReference type="InterPro" id="IPR007136">
    <property type="entry name" value="DUF347"/>
</dbReference>
<feature type="transmembrane region" description="Helical" evidence="2">
    <location>
        <begin position="72"/>
        <end position="91"/>
    </location>
</feature>
<dbReference type="Pfam" id="PF03988">
    <property type="entry name" value="DUF347"/>
    <property type="match status" value="4"/>
</dbReference>
<keyword evidence="2" id="KW-0812">Transmembrane</keyword>
<accession>A0ABW0HYZ2</accession>
<feature type="compositionally biased region" description="Low complexity" evidence="1">
    <location>
        <begin position="407"/>
        <end position="424"/>
    </location>
</feature>
<name>A0ABW0HYZ2_9BACL</name>
<feature type="transmembrane region" description="Helical" evidence="2">
    <location>
        <begin position="46"/>
        <end position="65"/>
    </location>
</feature>
<feature type="transmembrane region" description="Helical" evidence="2">
    <location>
        <begin position="166"/>
        <end position="186"/>
    </location>
</feature>
<evidence type="ECO:0000256" key="2">
    <source>
        <dbReference type="SAM" id="Phobius"/>
    </source>
</evidence>
<dbReference type="Proteomes" id="UP001596113">
    <property type="component" value="Unassembled WGS sequence"/>
</dbReference>
<feature type="transmembrane region" description="Helical" evidence="2">
    <location>
        <begin position="106"/>
        <end position="124"/>
    </location>
</feature>
<protein>
    <recommendedName>
        <fullName evidence="5">Membrane-anchored protein</fullName>
    </recommendedName>
</protein>
<dbReference type="EMBL" id="JBHSMI010000052">
    <property type="protein sequence ID" value="MFC5406334.1"/>
    <property type="molecule type" value="Genomic_DNA"/>
</dbReference>
<gene>
    <name evidence="3" type="ORF">ACFPOF_26670</name>
</gene>
<feature type="transmembrane region" description="Helical" evidence="2">
    <location>
        <begin position="193"/>
        <end position="212"/>
    </location>
</feature>
<reference evidence="4" key="1">
    <citation type="journal article" date="2019" name="Int. J. Syst. Evol. Microbiol.">
        <title>The Global Catalogue of Microorganisms (GCM) 10K type strain sequencing project: providing services to taxonomists for standard genome sequencing and annotation.</title>
        <authorList>
            <consortium name="The Broad Institute Genomics Platform"/>
            <consortium name="The Broad Institute Genome Sequencing Center for Infectious Disease"/>
            <person name="Wu L."/>
            <person name="Ma J."/>
        </authorList>
    </citation>
    <scope>NUCLEOTIDE SEQUENCE [LARGE SCALE GENOMIC DNA]</scope>
    <source>
        <strain evidence="4">CGMCC 1.18575</strain>
    </source>
</reference>
<dbReference type="RefSeq" id="WP_378138412.1">
    <property type="nucleotide sequence ID" value="NZ_JBHSMI010000052.1"/>
</dbReference>
<evidence type="ECO:0000313" key="4">
    <source>
        <dbReference type="Proteomes" id="UP001596113"/>
    </source>
</evidence>
<feature type="region of interest" description="Disordered" evidence="1">
    <location>
        <begin position="407"/>
        <end position="429"/>
    </location>
</feature>